<protein>
    <recommendedName>
        <fullName evidence="1">SET domain-containing protein</fullName>
    </recommendedName>
</protein>
<name>A0A5N6KXK8_9ROSI</name>
<dbReference type="GO" id="GO:0016279">
    <property type="term" value="F:protein-lysine N-methyltransferase activity"/>
    <property type="evidence" value="ECO:0007669"/>
    <property type="project" value="InterPro"/>
</dbReference>
<proteinExistence type="predicted"/>
<evidence type="ECO:0000259" key="1">
    <source>
        <dbReference type="PROSITE" id="PS50280"/>
    </source>
</evidence>
<dbReference type="OrthoDB" id="341421at2759"/>
<dbReference type="EMBL" id="VIBQ01000016">
    <property type="protein sequence ID" value="KAB8356422.1"/>
    <property type="molecule type" value="Genomic_DNA"/>
</dbReference>
<comment type="caution">
    <text evidence="2">The sequence shown here is derived from an EMBL/GenBank/DDBJ whole genome shotgun (WGS) entry which is preliminary data.</text>
</comment>
<dbReference type="InterPro" id="IPR050600">
    <property type="entry name" value="SETD3_SETD6_MTase"/>
</dbReference>
<gene>
    <name evidence="2" type="ORF">FH972_024005</name>
</gene>
<sequence length="448" mass="49758">MSNAGKSTRISRMGEEGARHREFVKWACERRNVQINGVEPASFPGAGLGIVATRNIIADEALVFVPAAALITVPPDINELKAAGPISVHGRLALSLLERGAKAPEDKLSIAPWMTAMPSQADILPGMPVTWPPTLQELLPAGTSERLDIQQKNYQRDLTAYLDHLRTSQPHSSPARLDEAKKAYTRAWLLINSRTFYWDYPPTSSIHLGSKRSRPLRKKNRPRDDCMALCPFLDYFNHVSGSACAQVEFNATGFTARADRSYAAGEEINISYGAHSNDYLLAEYGFVMGDEPANDSDFALLDDYVLPLLDDMQRGRLRDKGLLSKFVMDRDGSVCFRTECALNLLVLSTGQWEKFVIGETGDNAPQKSKYEKILRERVLAVCIEHAKEQLKKVQSIGVVVEGSELEFPEREAGELKSREWDYAKAVLKTRWEQIALMAERGVESAGGG</sequence>
<evidence type="ECO:0000313" key="3">
    <source>
        <dbReference type="Proteomes" id="UP000327013"/>
    </source>
</evidence>
<dbReference type="InterPro" id="IPR046341">
    <property type="entry name" value="SET_dom_sf"/>
</dbReference>
<feature type="domain" description="SET" evidence="1">
    <location>
        <begin position="36"/>
        <end position="273"/>
    </location>
</feature>
<dbReference type="CDD" id="cd19177">
    <property type="entry name" value="SET_SETD4"/>
    <property type="match status" value="1"/>
</dbReference>
<dbReference type="PANTHER" id="PTHR13271">
    <property type="entry name" value="UNCHARACTERIZED PUTATIVE METHYLTRANSFERASE"/>
    <property type="match status" value="1"/>
</dbReference>
<reference evidence="2 3" key="1">
    <citation type="submission" date="2019-06" db="EMBL/GenBank/DDBJ databases">
        <title>A chromosomal-level reference genome of Carpinus fangiana (Coryloideae, Betulaceae).</title>
        <authorList>
            <person name="Yang X."/>
            <person name="Wang Z."/>
            <person name="Zhang L."/>
            <person name="Hao G."/>
            <person name="Liu J."/>
            <person name="Yang Y."/>
        </authorList>
    </citation>
    <scope>NUCLEOTIDE SEQUENCE [LARGE SCALE GENOMIC DNA]</scope>
    <source>
        <strain evidence="2">Cfa_2016G</strain>
        <tissue evidence="2">Leaf</tissue>
    </source>
</reference>
<dbReference type="SUPFAM" id="SSF82199">
    <property type="entry name" value="SET domain"/>
    <property type="match status" value="1"/>
</dbReference>
<dbReference type="InterPro" id="IPR001214">
    <property type="entry name" value="SET_dom"/>
</dbReference>
<accession>A0A5N6KXK8</accession>
<dbReference type="InterPro" id="IPR044429">
    <property type="entry name" value="SETD4_SET"/>
</dbReference>
<dbReference type="Gene3D" id="3.90.1410.10">
    <property type="entry name" value="set domain protein methyltransferase, domain 1"/>
    <property type="match status" value="1"/>
</dbReference>
<dbReference type="Pfam" id="PF00856">
    <property type="entry name" value="SET"/>
    <property type="match status" value="1"/>
</dbReference>
<organism evidence="2 3">
    <name type="scientific">Carpinus fangiana</name>
    <dbReference type="NCBI Taxonomy" id="176857"/>
    <lineage>
        <taxon>Eukaryota</taxon>
        <taxon>Viridiplantae</taxon>
        <taxon>Streptophyta</taxon>
        <taxon>Embryophyta</taxon>
        <taxon>Tracheophyta</taxon>
        <taxon>Spermatophyta</taxon>
        <taxon>Magnoliopsida</taxon>
        <taxon>eudicotyledons</taxon>
        <taxon>Gunneridae</taxon>
        <taxon>Pentapetalae</taxon>
        <taxon>rosids</taxon>
        <taxon>fabids</taxon>
        <taxon>Fagales</taxon>
        <taxon>Betulaceae</taxon>
        <taxon>Carpinus</taxon>
    </lineage>
</organism>
<dbReference type="PROSITE" id="PS50280">
    <property type="entry name" value="SET"/>
    <property type="match status" value="1"/>
</dbReference>
<dbReference type="AlphaFoldDB" id="A0A5N6KXK8"/>
<dbReference type="PANTHER" id="PTHR13271:SF137">
    <property type="entry name" value="SET DOMAIN-CONTAINING PROTEIN"/>
    <property type="match status" value="1"/>
</dbReference>
<evidence type="ECO:0000313" key="2">
    <source>
        <dbReference type="EMBL" id="KAB8356422.1"/>
    </source>
</evidence>
<dbReference type="Proteomes" id="UP000327013">
    <property type="component" value="Unassembled WGS sequence"/>
</dbReference>
<keyword evidence="3" id="KW-1185">Reference proteome</keyword>